<dbReference type="InterPro" id="IPR044601">
    <property type="entry name" value="HMGB6/HMGB13"/>
</dbReference>
<evidence type="ECO:0000313" key="5">
    <source>
        <dbReference type="Proteomes" id="UP000233551"/>
    </source>
</evidence>
<feature type="compositionally biased region" description="Acidic residues" evidence="2">
    <location>
        <begin position="1"/>
        <end position="10"/>
    </location>
</feature>
<dbReference type="GO" id="GO:0003677">
    <property type="term" value="F:DNA binding"/>
    <property type="evidence" value="ECO:0007669"/>
    <property type="project" value="UniProtKB-UniRule"/>
</dbReference>
<dbReference type="PANTHER" id="PTHR46912">
    <property type="entry name" value="HIGH MOBILITY GROUP B PROTEIN 13"/>
    <property type="match status" value="1"/>
</dbReference>
<dbReference type="EMBL" id="PGOL01001687">
    <property type="protein sequence ID" value="PKI55579.1"/>
    <property type="molecule type" value="Genomic_DNA"/>
</dbReference>
<dbReference type="InterPro" id="IPR009071">
    <property type="entry name" value="HMG_box_dom"/>
</dbReference>
<accession>A0A2I0JH48</accession>
<organism evidence="4 5">
    <name type="scientific">Punica granatum</name>
    <name type="common">Pomegranate</name>
    <dbReference type="NCBI Taxonomy" id="22663"/>
    <lineage>
        <taxon>Eukaryota</taxon>
        <taxon>Viridiplantae</taxon>
        <taxon>Streptophyta</taxon>
        <taxon>Embryophyta</taxon>
        <taxon>Tracheophyta</taxon>
        <taxon>Spermatophyta</taxon>
        <taxon>Magnoliopsida</taxon>
        <taxon>eudicotyledons</taxon>
        <taxon>Gunneridae</taxon>
        <taxon>Pentapetalae</taxon>
        <taxon>rosids</taxon>
        <taxon>malvids</taxon>
        <taxon>Myrtales</taxon>
        <taxon>Lythraceae</taxon>
        <taxon>Punica</taxon>
    </lineage>
</organism>
<dbReference type="PANTHER" id="PTHR46912:SF1">
    <property type="entry name" value="HIGH MOBILITY GROUP B PROTEIN 13"/>
    <property type="match status" value="1"/>
</dbReference>
<evidence type="ECO:0000256" key="2">
    <source>
        <dbReference type="SAM" id="MobiDB-lite"/>
    </source>
</evidence>
<dbReference type="PROSITE" id="PS50118">
    <property type="entry name" value="HMG_BOX_2"/>
    <property type="match status" value="1"/>
</dbReference>
<keyword evidence="5" id="KW-1185">Reference proteome</keyword>
<feature type="region of interest" description="Disordered" evidence="2">
    <location>
        <begin position="1"/>
        <end position="41"/>
    </location>
</feature>
<sequence>MLKEQDEIEAEGGGAPIEGSRAGEAPNRAQEGVKTQGVQAHNEDSCWQIKKESLEAEFKEISNILGLKWKNATAEEKKPYEEKYQAEKEAYM</sequence>
<dbReference type="Pfam" id="PF00505">
    <property type="entry name" value="HMG_box"/>
    <property type="match status" value="1"/>
</dbReference>
<keyword evidence="1" id="KW-0539">Nucleus</keyword>
<dbReference type="Gene3D" id="1.10.30.10">
    <property type="entry name" value="High mobility group box domain"/>
    <property type="match status" value="1"/>
</dbReference>
<dbReference type="AlphaFoldDB" id="A0A2I0JH48"/>
<dbReference type="InterPro" id="IPR036910">
    <property type="entry name" value="HMG_box_dom_sf"/>
</dbReference>
<dbReference type="Proteomes" id="UP000233551">
    <property type="component" value="Unassembled WGS sequence"/>
</dbReference>
<reference evidence="4 5" key="1">
    <citation type="submission" date="2017-11" db="EMBL/GenBank/DDBJ databases">
        <title>De-novo sequencing of pomegranate (Punica granatum L.) genome.</title>
        <authorList>
            <person name="Akparov Z."/>
            <person name="Amiraslanov A."/>
            <person name="Hajiyeva S."/>
            <person name="Abbasov M."/>
            <person name="Kaur K."/>
            <person name="Hamwieh A."/>
            <person name="Solovyev V."/>
            <person name="Salamov A."/>
            <person name="Braich B."/>
            <person name="Kosarev P."/>
            <person name="Mahmoud A."/>
            <person name="Hajiyev E."/>
            <person name="Babayeva S."/>
            <person name="Izzatullayeva V."/>
            <person name="Mammadov A."/>
            <person name="Mammadov A."/>
            <person name="Sharifova S."/>
            <person name="Ojaghi J."/>
            <person name="Eynullazada K."/>
            <person name="Bayramov B."/>
            <person name="Abdulazimova A."/>
            <person name="Shahmuradov I."/>
        </authorList>
    </citation>
    <scope>NUCLEOTIDE SEQUENCE [LARGE SCALE GENOMIC DNA]</scope>
    <source>
        <strain evidence="5">cv. AG2017</strain>
        <tissue evidence="4">Leaf</tissue>
    </source>
</reference>
<protein>
    <recommendedName>
        <fullName evidence="3">HMG box domain-containing protein</fullName>
    </recommendedName>
</protein>
<evidence type="ECO:0000259" key="3">
    <source>
        <dbReference type="PROSITE" id="PS50118"/>
    </source>
</evidence>
<gene>
    <name evidence="4" type="ORF">CRG98_024027</name>
</gene>
<name>A0A2I0JH48_PUNGR</name>
<feature type="domain" description="HMG box" evidence="3">
    <location>
        <begin position="26"/>
        <end position="92"/>
    </location>
</feature>
<comment type="caution">
    <text evidence="4">The sequence shown here is derived from an EMBL/GenBank/DDBJ whole genome shotgun (WGS) entry which is preliminary data.</text>
</comment>
<evidence type="ECO:0000256" key="1">
    <source>
        <dbReference type="PROSITE-ProRule" id="PRU00267"/>
    </source>
</evidence>
<evidence type="ECO:0000313" key="4">
    <source>
        <dbReference type="EMBL" id="PKI55579.1"/>
    </source>
</evidence>
<dbReference type="GO" id="GO:0005634">
    <property type="term" value="C:nucleus"/>
    <property type="evidence" value="ECO:0007669"/>
    <property type="project" value="UniProtKB-UniRule"/>
</dbReference>
<proteinExistence type="predicted"/>
<feature type="DNA-binding region" description="HMG box" evidence="1">
    <location>
        <begin position="26"/>
        <end position="92"/>
    </location>
</feature>
<keyword evidence="1" id="KW-0238">DNA-binding</keyword>
<dbReference type="STRING" id="22663.A0A2I0JH48"/>
<dbReference type="SUPFAM" id="SSF47095">
    <property type="entry name" value="HMG-box"/>
    <property type="match status" value="1"/>
</dbReference>